<dbReference type="Gene3D" id="2.110.10.10">
    <property type="entry name" value="Hemopexin-like domain"/>
    <property type="match status" value="1"/>
</dbReference>
<keyword evidence="2" id="KW-1185">Reference proteome</keyword>
<dbReference type="AlphaFoldDB" id="A0A0D8YBP2"/>
<name>A0A0D8YBP2_DICVI</name>
<reference evidence="1 2" key="1">
    <citation type="submission" date="2013-11" db="EMBL/GenBank/DDBJ databases">
        <title>Draft genome of the bovine lungworm Dictyocaulus viviparus.</title>
        <authorList>
            <person name="Mitreva M."/>
        </authorList>
    </citation>
    <scope>NUCLEOTIDE SEQUENCE [LARGE SCALE GENOMIC DNA]</scope>
    <source>
        <strain evidence="1 2">HannoverDv2000</strain>
    </source>
</reference>
<organism evidence="1 2">
    <name type="scientific">Dictyocaulus viviparus</name>
    <name type="common">Bovine lungworm</name>
    <dbReference type="NCBI Taxonomy" id="29172"/>
    <lineage>
        <taxon>Eukaryota</taxon>
        <taxon>Metazoa</taxon>
        <taxon>Ecdysozoa</taxon>
        <taxon>Nematoda</taxon>
        <taxon>Chromadorea</taxon>
        <taxon>Rhabditida</taxon>
        <taxon>Rhabditina</taxon>
        <taxon>Rhabditomorpha</taxon>
        <taxon>Strongyloidea</taxon>
        <taxon>Metastrongylidae</taxon>
        <taxon>Dictyocaulus</taxon>
    </lineage>
</organism>
<dbReference type="SUPFAM" id="SSF50923">
    <property type="entry name" value="Hemopexin-like domain"/>
    <property type="match status" value="1"/>
</dbReference>
<dbReference type="OrthoDB" id="5786323at2759"/>
<accession>A0A0D8YBP2</accession>
<evidence type="ECO:0008006" key="3">
    <source>
        <dbReference type="Google" id="ProtNLM"/>
    </source>
</evidence>
<evidence type="ECO:0000313" key="1">
    <source>
        <dbReference type="EMBL" id="KJH53459.1"/>
    </source>
</evidence>
<protein>
    <recommendedName>
        <fullName evidence="3">Hemopexin</fullName>
    </recommendedName>
</protein>
<evidence type="ECO:0000313" key="2">
    <source>
        <dbReference type="Proteomes" id="UP000053766"/>
    </source>
</evidence>
<dbReference type="InterPro" id="IPR036375">
    <property type="entry name" value="Hemopexin-like_dom_sf"/>
</dbReference>
<proteinExistence type="predicted"/>
<sequence length="193" mass="22032">MQVYFIQDDRIRSSTAIRSAFPSGPNTVDAAVYDNERELLVLINGRNYNECFLCKNKSHNLFVEQMLYSFQGVRLQATQKHGFQVGLVLPKGVEKLPSALFPPSAAVRWHDKHQMLLSNGGKFALYDEYWNKSLMTGRTTDYFKGFPHNVRGISSWKNGKARIYTKNLVFIYDISLSTTIADGVPIPRFLKCQ</sequence>
<reference evidence="2" key="2">
    <citation type="journal article" date="2016" name="Sci. Rep.">
        <title>Dictyocaulus viviparus genome, variome and transcriptome elucidate lungworm biology and support future intervention.</title>
        <authorList>
            <person name="McNulty S.N."/>
            <person name="Strube C."/>
            <person name="Rosa B.A."/>
            <person name="Martin J.C."/>
            <person name="Tyagi R."/>
            <person name="Choi Y.J."/>
            <person name="Wang Q."/>
            <person name="Hallsworth Pepin K."/>
            <person name="Zhang X."/>
            <person name="Ozersky P."/>
            <person name="Wilson R.K."/>
            <person name="Sternberg P.W."/>
            <person name="Gasser R.B."/>
            <person name="Mitreva M."/>
        </authorList>
    </citation>
    <scope>NUCLEOTIDE SEQUENCE [LARGE SCALE GENOMIC DNA]</scope>
    <source>
        <strain evidence="2">HannoverDv2000</strain>
    </source>
</reference>
<dbReference type="Proteomes" id="UP000053766">
    <property type="component" value="Unassembled WGS sequence"/>
</dbReference>
<dbReference type="EMBL" id="KN716152">
    <property type="protein sequence ID" value="KJH53459.1"/>
    <property type="molecule type" value="Genomic_DNA"/>
</dbReference>
<gene>
    <name evidence="1" type="ORF">DICVIV_00397</name>
</gene>